<sequence>EQVAAAAPGARKWFQLCVFKDRNISADVVRRAEAAGFEAIVLSQ</sequence>
<evidence type="ECO:0000256" key="1">
    <source>
        <dbReference type="ARBA" id="ARBA00001917"/>
    </source>
</evidence>
<dbReference type="InterPro" id="IPR000262">
    <property type="entry name" value="FMN-dep_DH"/>
</dbReference>
<accession>A0A8J2J2L3</accession>
<keyword evidence="6" id="KW-1185">Reference proteome</keyword>
<evidence type="ECO:0000259" key="4">
    <source>
        <dbReference type="Pfam" id="PF01070"/>
    </source>
</evidence>
<protein>
    <recommendedName>
        <fullName evidence="4">FMN-dependent dehydrogenase domain-containing protein</fullName>
    </recommendedName>
</protein>
<comment type="caution">
    <text evidence="5">The sequence shown here is derived from an EMBL/GenBank/DDBJ whole genome shotgun (WGS) entry which is preliminary data.</text>
</comment>
<evidence type="ECO:0000313" key="6">
    <source>
        <dbReference type="Proteomes" id="UP000708208"/>
    </source>
</evidence>
<reference evidence="5" key="1">
    <citation type="submission" date="2021-06" db="EMBL/GenBank/DDBJ databases">
        <authorList>
            <person name="Hodson N. C."/>
            <person name="Mongue J. A."/>
            <person name="Jaron S. K."/>
        </authorList>
    </citation>
    <scope>NUCLEOTIDE SEQUENCE</scope>
</reference>
<dbReference type="EMBL" id="CAJVCH010009653">
    <property type="protein sequence ID" value="CAG7667372.1"/>
    <property type="molecule type" value="Genomic_DNA"/>
</dbReference>
<keyword evidence="3" id="KW-0288">FMN</keyword>
<feature type="non-terminal residue" evidence="5">
    <location>
        <position position="1"/>
    </location>
</feature>
<gene>
    <name evidence="5" type="ORF">AFUS01_LOCUS1725</name>
</gene>
<dbReference type="AlphaFoldDB" id="A0A8J2J2L3"/>
<name>A0A8J2J2L3_9HEXA</name>
<proteinExistence type="predicted"/>
<dbReference type="Proteomes" id="UP000708208">
    <property type="component" value="Unassembled WGS sequence"/>
</dbReference>
<dbReference type="OrthoDB" id="25826at2759"/>
<feature type="domain" description="FMN-dependent dehydrogenase" evidence="4">
    <location>
        <begin position="1"/>
        <end position="42"/>
    </location>
</feature>
<evidence type="ECO:0000256" key="2">
    <source>
        <dbReference type="ARBA" id="ARBA00022630"/>
    </source>
</evidence>
<comment type="cofactor">
    <cofactor evidence="1">
        <name>FMN</name>
        <dbReference type="ChEBI" id="CHEBI:58210"/>
    </cofactor>
</comment>
<dbReference type="PANTHER" id="PTHR10578:SF107">
    <property type="entry name" value="2-HYDROXYACID OXIDASE 1"/>
    <property type="match status" value="1"/>
</dbReference>
<keyword evidence="2" id="KW-0285">Flavoprotein</keyword>
<dbReference type="PANTHER" id="PTHR10578">
    <property type="entry name" value="S -2-HYDROXY-ACID OXIDASE-RELATED"/>
    <property type="match status" value="1"/>
</dbReference>
<evidence type="ECO:0000256" key="3">
    <source>
        <dbReference type="ARBA" id="ARBA00022643"/>
    </source>
</evidence>
<organism evidence="5 6">
    <name type="scientific">Allacma fusca</name>
    <dbReference type="NCBI Taxonomy" id="39272"/>
    <lineage>
        <taxon>Eukaryota</taxon>
        <taxon>Metazoa</taxon>
        <taxon>Ecdysozoa</taxon>
        <taxon>Arthropoda</taxon>
        <taxon>Hexapoda</taxon>
        <taxon>Collembola</taxon>
        <taxon>Symphypleona</taxon>
        <taxon>Sminthuridae</taxon>
        <taxon>Allacma</taxon>
    </lineage>
</organism>
<feature type="non-terminal residue" evidence="5">
    <location>
        <position position="44"/>
    </location>
</feature>
<evidence type="ECO:0000313" key="5">
    <source>
        <dbReference type="EMBL" id="CAG7667372.1"/>
    </source>
</evidence>
<dbReference type="Pfam" id="PF01070">
    <property type="entry name" value="FMN_dh"/>
    <property type="match status" value="1"/>
</dbReference>
<dbReference type="GO" id="GO:0016491">
    <property type="term" value="F:oxidoreductase activity"/>
    <property type="evidence" value="ECO:0007669"/>
    <property type="project" value="InterPro"/>
</dbReference>